<name>A0ACA9QU00_9GLOM</name>
<gene>
    <name evidence="1" type="ORF">RPERSI_LOCUS15190</name>
</gene>
<dbReference type="Proteomes" id="UP000789920">
    <property type="component" value="Unassembled WGS sequence"/>
</dbReference>
<keyword evidence="2" id="KW-1185">Reference proteome</keyword>
<reference evidence="1" key="1">
    <citation type="submission" date="2021-06" db="EMBL/GenBank/DDBJ databases">
        <authorList>
            <person name="Kallberg Y."/>
            <person name="Tangrot J."/>
            <person name="Rosling A."/>
        </authorList>
    </citation>
    <scope>NUCLEOTIDE SEQUENCE</scope>
    <source>
        <strain evidence="1">MA461A</strain>
    </source>
</reference>
<sequence length="100" mass="11933">SFNISYNIQKFNWITNNIQFKNQNQIELLTIHIYDDAISERKEERSIKNIKIIGIQNQNLKSTNDYLDVLKMITSIESFHPYLQENVRPIIANWPGQYFI</sequence>
<accession>A0ACA9QU00</accession>
<evidence type="ECO:0000313" key="1">
    <source>
        <dbReference type="EMBL" id="CAG8760563.1"/>
    </source>
</evidence>
<protein>
    <submittedName>
        <fullName evidence="1">8009_t:CDS:1</fullName>
    </submittedName>
</protein>
<proteinExistence type="predicted"/>
<organism evidence="1 2">
    <name type="scientific">Racocetra persica</name>
    <dbReference type="NCBI Taxonomy" id="160502"/>
    <lineage>
        <taxon>Eukaryota</taxon>
        <taxon>Fungi</taxon>
        <taxon>Fungi incertae sedis</taxon>
        <taxon>Mucoromycota</taxon>
        <taxon>Glomeromycotina</taxon>
        <taxon>Glomeromycetes</taxon>
        <taxon>Diversisporales</taxon>
        <taxon>Gigasporaceae</taxon>
        <taxon>Racocetra</taxon>
    </lineage>
</organism>
<feature type="non-terminal residue" evidence="1">
    <location>
        <position position="1"/>
    </location>
</feature>
<comment type="caution">
    <text evidence="1">The sequence shown here is derived from an EMBL/GenBank/DDBJ whole genome shotgun (WGS) entry which is preliminary data.</text>
</comment>
<evidence type="ECO:0000313" key="2">
    <source>
        <dbReference type="Proteomes" id="UP000789920"/>
    </source>
</evidence>
<dbReference type="EMBL" id="CAJVQC010036089">
    <property type="protein sequence ID" value="CAG8760563.1"/>
    <property type="molecule type" value="Genomic_DNA"/>
</dbReference>